<keyword evidence="3" id="KW-0472">Membrane</keyword>
<dbReference type="Proteomes" id="UP000784294">
    <property type="component" value="Unassembled WGS sequence"/>
</dbReference>
<dbReference type="InterPro" id="IPR055285">
    <property type="entry name" value="ANKRD13_C"/>
</dbReference>
<dbReference type="GO" id="GO:0005737">
    <property type="term" value="C:cytoplasm"/>
    <property type="evidence" value="ECO:0007669"/>
    <property type="project" value="TreeGrafter"/>
</dbReference>
<protein>
    <recommendedName>
        <fullName evidence="4">Ankyrin repeat domain-containing protein</fullName>
    </recommendedName>
</protein>
<evidence type="ECO:0000256" key="1">
    <source>
        <dbReference type="ARBA" id="ARBA00004308"/>
    </source>
</evidence>
<feature type="domain" description="Ankyrin repeat" evidence="4">
    <location>
        <begin position="111"/>
        <end position="239"/>
    </location>
</feature>
<dbReference type="EMBL" id="CAAALY010014262">
    <property type="protein sequence ID" value="VEL12270.1"/>
    <property type="molecule type" value="Genomic_DNA"/>
</dbReference>
<evidence type="ECO:0000259" key="4">
    <source>
        <dbReference type="Pfam" id="PF11904"/>
    </source>
</evidence>
<proteinExistence type="predicted"/>
<dbReference type="OrthoDB" id="1585644at2759"/>
<dbReference type="AlphaFoldDB" id="A0A448WHZ3"/>
<comment type="subcellular location">
    <subcellularLocation>
        <location evidence="1">Endomembrane system</location>
    </subcellularLocation>
</comment>
<keyword evidence="6" id="KW-1185">Reference proteome</keyword>
<sequence length="261" mass="28982">MLSVTLGHLESSRVLVRHNANVCCESKNYWSVTQEAISSGDPELVKLLLTHRDVQLVQNQATLVNDLLKKLCETPDFYIEMKWEFTSWLPLVSRMCPNDICRVWKRGANVRIDSNLIGFNGTASWVRGHLSYIFRVGDSGAVMDEINHTDRTIYRHTINLFGSEASDGGAGVVTNAGAFTAATTTGASVGTEHLTGGATATAAAGLFVREPSEDLIARKLTQPIFVTYLDTDKIEFEKLAYSVFKHISFMNHLVLYTFFII</sequence>
<reference evidence="5" key="1">
    <citation type="submission" date="2018-11" db="EMBL/GenBank/DDBJ databases">
        <authorList>
            <consortium name="Pathogen Informatics"/>
        </authorList>
    </citation>
    <scope>NUCLEOTIDE SEQUENCE</scope>
</reference>
<dbReference type="InterPro" id="IPR036770">
    <property type="entry name" value="Ankyrin_rpt-contain_sf"/>
</dbReference>
<dbReference type="Pfam" id="PF11904">
    <property type="entry name" value="ANKRD13_C"/>
    <property type="match status" value="1"/>
</dbReference>
<dbReference type="InterPro" id="IPR021832">
    <property type="entry name" value="ANKRD13"/>
</dbReference>
<evidence type="ECO:0000256" key="3">
    <source>
        <dbReference type="ARBA" id="ARBA00023136"/>
    </source>
</evidence>
<accession>A0A448WHZ3</accession>
<dbReference type="PANTHER" id="PTHR12447">
    <property type="entry name" value="ANKYRIN REPEAT DOMAIN-CONTAINING PROTEIN 13"/>
    <property type="match status" value="1"/>
</dbReference>
<keyword evidence="2" id="KW-0677">Repeat</keyword>
<evidence type="ECO:0000256" key="2">
    <source>
        <dbReference type="ARBA" id="ARBA00022737"/>
    </source>
</evidence>
<dbReference type="PANTHER" id="PTHR12447:SF31">
    <property type="entry name" value="LD31969P"/>
    <property type="match status" value="1"/>
</dbReference>
<dbReference type="GO" id="GO:0012505">
    <property type="term" value="C:endomembrane system"/>
    <property type="evidence" value="ECO:0007669"/>
    <property type="project" value="UniProtKB-SubCell"/>
</dbReference>
<evidence type="ECO:0000313" key="6">
    <source>
        <dbReference type="Proteomes" id="UP000784294"/>
    </source>
</evidence>
<gene>
    <name evidence="5" type="ORF">PXEA_LOCUS5710</name>
</gene>
<dbReference type="SUPFAM" id="SSF48403">
    <property type="entry name" value="Ankyrin repeat"/>
    <property type="match status" value="1"/>
</dbReference>
<evidence type="ECO:0000313" key="5">
    <source>
        <dbReference type="EMBL" id="VEL12270.1"/>
    </source>
</evidence>
<name>A0A448WHZ3_9PLAT</name>
<dbReference type="Gene3D" id="1.25.40.20">
    <property type="entry name" value="Ankyrin repeat-containing domain"/>
    <property type="match status" value="1"/>
</dbReference>
<organism evidence="5 6">
    <name type="scientific">Protopolystoma xenopodis</name>
    <dbReference type="NCBI Taxonomy" id="117903"/>
    <lineage>
        <taxon>Eukaryota</taxon>
        <taxon>Metazoa</taxon>
        <taxon>Spiralia</taxon>
        <taxon>Lophotrochozoa</taxon>
        <taxon>Platyhelminthes</taxon>
        <taxon>Monogenea</taxon>
        <taxon>Polyopisthocotylea</taxon>
        <taxon>Polystomatidea</taxon>
        <taxon>Polystomatidae</taxon>
        <taxon>Protopolystoma</taxon>
    </lineage>
</organism>
<comment type="caution">
    <text evidence="5">The sequence shown here is derived from an EMBL/GenBank/DDBJ whole genome shotgun (WGS) entry which is preliminary data.</text>
</comment>